<protein>
    <recommendedName>
        <fullName evidence="14">Large ribosomal subunit protein eL20</fullName>
    </recommendedName>
    <alternativeName>
        <fullName evidence="15">60S ribosomal protein L18a</fullName>
    </alternativeName>
</protein>
<dbReference type="Pfam" id="PF01775">
    <property type="entry name" value="Ribosomal_L18A"/>
    <property type="match status" value="1"/>
</dbReference>
<keyword evidence="8 16" id="KW-0479">Metal-binding</keyword>
<dbReference type="FunFam" id="3.10.20.10:FF:000002">
    <property type="entry name" value="60S ribosomal protein L18a"/>
    <property type="match status" value="1"/>
</dbReference>
<dbReference type="FunFam" id="1.10.760.10:FF:000014">
    <property type="entry name" value="Cytochrome c"/>
    <property type="match status" value="1"/>
</dbReference>
<evidence type="ECO:0000256" key="8">
    <source>
        <dbReference type="ARBA" id="ARBA00022723"/>
    </source>
</evidence>
<evidence type="ECO:0000256" key="5">
    <source>
        <dbReference type="ARBA" id="ARBA00022448"/>
    </source>
</evidence>
<accession>A0A0B1SMZ9</accession>
<keyword evidence="7" id="KW-0679">Respiratory chain</keyword>
<evidence type="ECO:0000256" key="10">
    <source>
        <dbReference type="ARBA" id="ARBA00022982"/>
    </source>
</evidence>
<dbReference type="FunFam" id="3.10.20.10:FF:000001">
    <property type="entry name" value="60S ribosomal protein L18a"/>
    <property type="match status" value="1"/>
</dbReference>
<dbReference type="AlphaFoldDB" id="A0A0B1SMZ9"/>
<evidence type="ECO:0000256" key="7">
    <source>
        <dbReference type="ARBA" id="ARBA00022660"/>
    </source>
</evidence>
<dbReference type="GO" id="GO:0046872">
    <property type="term" value="F:metal ion binding"/>
    <property type="evidence" value="ECO:0007669"/>
    <property type="project" value="UniProtKB-KW"/>
</dbReference>
<dbReference type="GO" id="GO:0009055">
    <property type="term" value="F:electron transfer activity"/>
    <property type="evidence" value="ECO:0007669"/>
    <property type="project" value="InterPro"/>
</dbReference>
<dbReference type="GO" id="GO:0003735">
    <property type="term" value="F:structural constituent of ribosome"/>
    <property type="evidence" value="ECO:0007669"/>
    <property type="project" value="InterPro"/>
</dbReference>
<evidence type="ECO:0000256" key="13">
    <source>
        <dbReference type="ARBA" id="ARBA00023274"/>
    </source>
</evidence>
<dbReference type="GO" id="GO:0006412">
    <property type="term" value="P:translation"/>
    <property type="evidence" value="ECO:0007669"/>
    <property type="project" value="InterPro"/>
</dbReference>
<gene>
    <name evidence="18" type="ORF">OESDEN_13569</name>
</gene>
<organism evidence="18 19">
    <name type="scientific">Oesophagostomum dentatum</name>
    <name type="common">Nodular worm</name>
    <dbReference type="NCBI Taxonomy" id="61180"/>
    <lineage>
        <taxon>Eukaryota</taxon>
        <taxon>Metazoa</taxon>
        <taxon>Ecdysozoa</taxon>
        <taxon>Nematoda</taxon>
        <taxon>Chromadorea</taxon>
        <taxon>Rhabditida</taxon>
        <taxon>Rhabditina</taxon>
        <taxon>Rhabditomorpha</taxon>
        <taxon>Strongyloidea</taxon>
        <taxon>Strongylidae</taxon>
        <taxon>Oesophagostomum</taxon>
    </lineage>
</organism>
<dbReference type="Pfam" id="PF00034">
    <property type="entry name" value="Cytochrom_C"/>
    <property type="match status" value="1"/>
</dbReference>
<dbReference type="InterPro" id="IPR028877">
    <property type="entry name" value="Ribosomal_eL20"/>
</dbReference>
<dbReference type="GO" id="GO:1990904">
    <property type="term" value="C:ribonucleoprotein complex"/>
    <property type="evidence" value="ECO:0007669"/>
    <property type="project" value="UniProtKB-KW"/>
</dbReference>
<dbReference type="GO" id="GO:0020037">
    <property type="term" value="F:heme binding"/>
    <property type="evidence" value="ECO:0007669"/>
    <property type="project" value="InterPro"/>
</dbReference>
<evidence type="ECO:0000256" key="6">
    <source>
        <dbReference type="ARBA" id="ARBA00022617"/>
    </source>
</evidence>
<dbReference type="OrthoDB" id="1294322at2759"/>
<comment type="similarity">
    <text evidence="3">Belongs to the cytochrome c family.</text>
</comment>
<evidence type="ECO:0000256" key="15">
    <source>
        <dbReference type="ARBA" id="ARBA00035392"/>
    </source>
</evidence>
<feature type="domain" description="Cytochrome c" evidence="17">
    <location>
        <begin position="183"/>
        <end position="283"/>
    </location>
</feature>
<comment type="function">
    <text evidence="1">Electron carrier protein. The oxidized form of the cytochrome c heme group can accept an electron from the heme group of the cytochrome c1 subunit of cytochrome reductase. Cytochrome c then transfers this electron to the cytochrome oxidase complex, the final protein carrier in the mitochondrial electron-transport chain.</text>
</comment>
<dbReference type="Proteomes" id="UP000053660">
    <property type="component" value="Unassembled WGS sequence"/>
</dbReference>
<keyword evidence="19" id="KW-1185">Reference proteome</keyword>
<proteinExistence type="inferred from homology"/>
<dbReference type="Gene3D" id="3.10.20.10">
    <property type="match status" value="2"/>
</dbReference>
<dbReference type="EMBL" id="KN559697">
    <property type="protein sequence ID" value="KHJ86673.1"/>
    <property type="molecule type" value="Genomic_DNA"/>
</dbReference>
<evidence type="ECO:0000256" key="9">
    <source>
        <dbReference type="ARBA" id="ARBA00022980"/>
    </source>
</evidence>
<dbReference type="InterPro" id="IPR036909">
    <property type="entry name" value="Cyt_c-like_dom_sf"/>
</dbReference>
<evidence type="ECO:0000256" key="12">
    <source>
        <dbReference type="ARBA" id="ARBA00023128"/>
    </source>
</evidence>
<dbReference type="InterPro" id="IPR009056">
    <property type="entry name" value="Cyt_c-like_dom"/>
</dbReference>
<evidence type="ECO:0000256" key="1">
    <source>
        <dbReference type="ARBA" id="ARBA00002555"/>
    </source>
</evidence>
<keyword evidence="11 16" id="KW-0408">Iron</keyword>
<evidence type="ECO:0000313" key="19">
    <source>
        <dbReference type="Proteomes" id="UP000053660"/>
    </source>
</evidence>
<evidence type="ECO:0000256" key="11">
    <source>
        <dbReference type="ARBA" id="ARBA00023004"/>
    </source>
</evidence>
<dbReference type="PRINTS" id="PR00604">
    <property type="entry name" value="CYTCHRMECIAB"/>
</dbReference>
<dbReference type="InterPro" id="IPR021138">
    <property type="entry name" value="Ribosomal_eL20_eukaryotes"/>
</dbReference>
<dbReference type="InterPro" id="IPR002327">
    <property type="entry name" value="Cyt_c_1A/1B"/>
</dbReference>
<dbReference type="HAMAP" id="MF_00273">
    <property type="entry name" value="Ribosomal_eL20"/>
    <property type="match status" value="1"/>
</dbReference>
<dbReference type="SUPFAM" id="SSF46626">
    <property type="entry name" value="Cytochrome c"/>
    <property type="match status" value="1"/>
</dbReference>
<evidence type="ECO:0000256" key="2">
    <source>
        <dbReference type="ARBA" id="ARBA00004569"/>
    </source>
</evidence>
<keyword evidence="5" id="KW-0813">Transport</keyword>
<keyword evidence="12" id="KW-0496">Mitochondrion</keyword>
<dbReference type="GO" id="GO:0005758">
    <property type="term" value="C:mitochondrial intermembrane space"/>
    <property type="evidence" value="ECO:0007669"/>
    <property type="project" value="UniProtKB-SubCell"/>
</dbReference>
<dbReference type="SUPFAM" id="SSF160374">
    <property type="entry name" value="RplX-like"/>
    <property type="match status" value="1"/>
</dbReference>
<evidence type="ECO:0000256" key="14">
    <source>
        <dbReference type="ARBA" id="ARBA00035220"/>
    </source>
</evidence>
<sequence>MPTKALGETLKEFMVVGRKLPTEKEPVTPIWKMQIFASNHVIAKSRFWYFVSMLRRVKKANGEILSCKQIFPDKTAGSVKNYGVWLKYDSRTGHHNMYREYRDVTVAGAVTQAYRDMGARHRAQADRIHILKVQAVKAADTKRAGIKMFHDSKIKFPLPHRQECRSITALFSKIAEMADIPEGDYEKGKKIFKQRCLQCHVVDSKATKTGPTLHGIMGRKSGTVEGFDYSAANKNKGVIWSRETMFEYLLNPKKYIPGTKMVFAGLKKADERADLIKYIEVESAKPC</sequence>
<name>A0A0B1SMZ9_OESDE</name>
<evidence type="ECO:0000256" key="3">
    <source>
        <dbReference type="ARBA" id="ARBA00006488"/>
    </source>
</evidence>
<keyword evidence="9" id="KW-0689">Ribosomal protein</keyword>
<evidence type="ECO:0000259" key="17">
    <source>
        <dbReference type="PROSITE" id="PS51007"/>
    </source>
</evidence>
<keyword evidence="10" id="KW-0249">Electron transport</keyword>
<dbReference type="InterPro" id="IPR023573">
    <property type="entry name" value="Ribosomal_eL20_dom"/>
</dbReference>
<comment type="subcellular location">
    <subcellularLocation>
        <location evidence="2">Mitochondrion intermembrane space</location>
    </subcellularLocation>
</comment>
<keyword evidence="6 16" id="KW-0349">Heme</keyword>
<reference evidence="18 19" key="1">
    <citation type="submission" date="2014-03" db="EMBL/GenBank/DDBJ databases">
        <title>Draft genome of the hookworm Oesophagostomum dentatum.</title>
        <authorList>
            <person name="Mitreva M."/>
        </authorList>
    </citation>
    <scope>NUCLEOTIDE SEQUENCE [LARGE SCALE GENOMIC DNA]</scope>
    <source>
        <strain evidence="18 19">OD-Hann</strain>
    </source>
</reference>
<evidence type="ECO:0000256" key="16">
    <source>
        <dbReference type="PROSITE-ProRule" id="PRU00433"/>
    </source>
</evidence>
<comment type="similarity">
    <text evidence="4">Belongs to the eukaryotic ribosomal protein eL20 family.</text>
</comment>
<evidence type="ECO:0000313" key="18">
    <source>
        <dbReference type="EMBL" id="KHJ86673.1"/>
    </source>
</evidence>
<dbReference type="PROSITE" id="PS51007">
    <property type="entry name" value="CYTC"/>
    <property type="match status" value="1"/>
</dbReference>
<dbReference type="PANTHER" id="PTHR10052">
    <property type="entry name" value="60S RIBOSOMAL PROTEIN L18A"/>
    <property type="match status" value="1"/>
</dbReference>
<keyword evidence="13" id="KW-0687">Ribonucleoprotein</keyword>
<dbReference type="GO" id="GO:0005840">
    <property type="term" value="C:ribosome"/>
    <property type="evidence" value="ECO:0007669"/>
    <property type="project" value="UniProtKB-KW"/>
</dbReference>
<evidence type="ECO:0000256" key="4">
    <source>
        <dbReference type="ARBA" id="ARBA00009362"/>
    </source>
</evidence>
<dbReference type="Gene3D" id="1.10.760.10">
    <property type="entry name" value="Cytochrome c-like domain"/>
    <property type="match status" value="1"/>
</dbReference>